<dbReference type="EMBL" id="JABFNT010000175">
    <property type="protein sequence ID" value="NOJ83232.1"/>
    <property type="molecule type" value="Genomic_DNA"/>
</dbReference>
<dbReference type="InterPro" id="IPR027417">
    <property type="entry name" value="P-loop_NTPase"/>
</dbReference>
<dbReference type="PROSITE" id="PS50082">
    <property type="entry name" value="WD_REPEATS_2"/>
    <property type="match status" value="1"/>
</dbReference>
<keyword evidence="1 3" id="KW-0853">WD repeat</keyword>
<dbReference type="SUPFAM" id="SSF50998">
    <property type="entry name" value="Quinoprotein alcohol dehydrogenase-like"/>
    <property type="match status" value="1"/>
</dbReference>
<dbReference type="Pfam" id="PF00400">
    <property type="entry name" value="WD40"/>
    <property type="match status" value="1"/>
</dbReference>
<name>A0A7Y4MV15_MYXXA</name>
<evidence type="ECO:0000256" key="1">
    <source>
        <dbReference type="ARBA" id="ARBA00022574"/>
    </source>
</evidence>
<protein>
    <submittedName>
        <fullName evidence="5">High-affnity carbon uptake protein Hat/HatR</fullName>
    </submittedName>
</protein>
<evidence type="ECO:0000256" key="3">
    <source>
        <dbReference type="PROSITE-ProRule" id="PRU00221"/>
    </source>
</evidence>
<accession>A0A7Y4MV15</accession>
<dbReference type="PROSITE" id="PS50294">
    <property type="entry name" value="WD_REPEATS_REGION"/>
    <property type="match status" value="1"/>
</dbReference>
<dbReference type="PROSITE" id="PS00678">
    <property type="entry name" value="WD_REPEATS_1"/>
    <property type="match status" value="1"/>
</dbReference>
<dbReference type="InterPro" id="IPR043504">
    <property type="entry name" value="Peptidase_S1_PA_chymotrypsin"/>
</dbReference>
<dbReference type="InterPro" id="IPR001680">
    <property type="entry name" value="WD40_rpt"/>
</dbReference>
<evidence type="ECO:0000313" key="5">
    <source>
        <dbReference type="EMBL" id="NOJ83232.1"/>
    </source>
</evidence>
<comment type="caution">
    <text evidence="5">The sequence shown here is derived from an EMBL/GenBank/DDBJ whole genome shotgun (WGS) entry which is preliminary data.</text>
</comment>
<dbReference type="InterPro" id="IPR019775">
    <property type="entry name" value="WD40_repeat_CS"/>
</dbReference>
<dbReference type="Gene3D" id="2.130.10.10">
    <property type="entry name" value="YVTN repeat-like/Quinoprotein amine dehydrogenase"/>
    <property type="match status" value="2"/>
</dbReference>
<dbReference type="SUPFAM" id="SSF50494">
    <property type="entry name" value="Trypsin-like serine proteases"/>
    <property type="match status" value="1"/>
</dbReference>
<dbReference type="PANTHER" id="PTHR19879">
    <property type="entry name" value="TRANSCRIPTION INITIATION FACTOR TFIID"/>
    <property type="match status" value="1"/>
</dbReference>
<dbReference type="Pfam" id="PF20703">
    <property type="entry name" value="nSTAND1"/>
    <property type="match status" value="1"/>
</dbReference>
<dbReference type="InterPro" id="IPR011047">
    <property type="entry name" value="Quinoprotein_ADH-like_sf"/>
</dbReference>
<proteinExistence type="predicted"/>
<dbReference type="InterPro" id="IPR015943">
    <property type="entry name" value="WD40/YVTN_repeat-like_dom_sf"/>
</dbReference>
<dbReference type="SUPFAM" id="SSF52540">
    <property type="entry name" value="P-loop containing nucleoside triphosphate hydrolases"/>
    <property type="match status" value="1"/>
</dbReference>
<dbReference type="InterPro" id="IPR049052">
    <property type="entry name" value="nSTAND1"/>
</dbReference>
<dbReference type="PANTHER" id="PTHR19879:SF9">
    <property type="entry name" value="TRANSCRIPTION INITIATION FACTOR TFIID SUBUNIT 5"/>
    <property type="match status" value="1"/>
</dbReference>
<dbReference type="SUPFAM" id="SSF50960">
    <property type="entry name" value="TolB, C-terminal domain"/>
    <property type="match status" value="1"/>
</dbReference>
<evidence type="ECO:0000313" key="6">
    <source>
        <dbReference type="Proteomes" id="UP000533080"/>
    </source>
</evidence>
<organism evidence="5 6">
    <name type="scientific">Myxococcus xanthus</name>
    <dbReference type="NCBI Taxonomy" id="34"/>
    <lineage>
        <taxon>Bacteria</taxon>
        <taxon>Pseudomonadati</taxon>
        <taxon>Myxococcota</taxon>
        <taxon>Myxococcia</taxon>
        <taxon>Myxococcales</taxon>
        <taxon>Cystobacterineae</taxon>
        <taxon>Myxococcaceae</taxon>
        <taxon>Myxococcus</taxon>
    </lineage>
</organism>
<keyword evidence="2" id="KW-0677">Repeat</keyword>
<dbReference type="SMART" id="SM00320">
    <property type="entry name" value="WD40"/>
    <property type="match status" value="3"/>
</dbReference>
<feature type="domain" description="Novel STAND NTPase 1" evidence="4">
    <location>
        <begin position="218"/>
        <end position="621"/>
    </location>
</feature>
<sequence length="1587" mass="174107">MRLESAQGARASFARIMKGSDLREGVVRVLSRDRQRVLGTGFLVTERLVVTCWHVLDTLSDSERDAICLEVLQSHEKATARLRLDASSPTQVADLALLELTRPLRGPSTPLPLGSAERSADHRFATFGFPRGFDDTGTWARGTIGYATGDGDFRKLLLHGSDIREGFSGAPLFDEQTRRVVGVVRFKAVASEAREAYATPTEQLLARCPELRASEDCPYRDLASFRESDARFWKGRGRVLDEQLLPLLARLPRFVEVSGPSGSGKSSLLHAGLIPALRDGTFIPGSQHWDVRALRPGLEPFAALDGAGLPAGEGLVARVQAWRAANPEPGKRLVLVIDALEDVLLRGSSTELAQHQRFLQQLSALADESLPVTCVVALREGFDAVLSERAPRLRTLLGEHRVQMPSVLTPSELRDIIVSPAREVGLRFDPPEVVDSITLAAQEEFRVESGAGARVTVLPLLEVALTQLWQASRDGAMTLEAFNASAGLLGSLARWADSVYEPLKPSERRLADRLLLELVQLGEADSGLEDKGRRVPLEVLRGRLGEQAEVDAVLQVLVNGRLLVTAQDGHRQRETVELIHDALLTHWQRFVKLRTEDRAFRRWHEAVQADAERWWEAERAQQRQEAEHRLLRGEALTHAQAMVTRHPQQTSALAQRYVLRGQEAERRRYGRTRRNLWLALGASVSALLGVSGFYLRAVDSEKQAVAAKDAAEIAVAAEAATSKQLSLQLRISQADSVVSLSRSPGREVEALTQAIQLAGNPPTGADPAQDEVTEALTEAIAAFLYSAPLSTELEARTVGAFSPDSRHLLTRGVVLTPSMRFVSRLWDVRTASLLREFESTDLCPKGALVECTDALYADISGEDTHAFGFSPGDGTLWLGGRRGTLFRWSHPGAVPSIPDAHQDRITAISFSDSGDRVLSASRDRRVKLWDANTGRTLRELTFQEPCTQAVLSGDSRYAWVGGEEHTCLYDLTSDVRLIRCITTHDPGPSVAFSPSSRLAVLGDRRGDASLRLLELPSGQDLHRPLTKLEGHALMPSFEDECSLSAFDDIFSSALTVRFCDRGTGNATGSAASPRARTRWTPIPLHGRLFENGRRAVEFAENPVSPHPFIRVPQATLRWMFRQGPLESRAERALVAPDGRTLLVQAEPGLTRKSIDISTWSEYVPGGFAVSKDLRWMVVREPQSSQLSLVDRETSSQTALGACDVKDVYPPLEGAFSRDGQLLAVRCGVKVRFWDVAQASRGPRTQPPPIEAGIHLTSLPAHWRWRHVTPTEDTATESFLASPRTRAHLQRTEVPGEGACQTQRSFSQSALVEFAPSGRYFAIEDERSVYLGSARDCQLTREAPLATSAMTSQGASFSPDGERFVTISNVPESSALWESATGTKLAPLPTSLGAAVMAFSPDSKYFAVANHPDVYWMGQAYLFDATNGEKKPLAAIDGKVKALSFSPDTSRLVAVTDDAIHLLDPNSGALVRRIDVRTDIHVKVRHAQARFGVSDTSGKLHFWRTSDGRHVAELHQGSRSGLEMVPDETGTRVATFDSDGAYVFSLRPDDLLRQACTLMRGRREYAPVQSICDTFLLPAVPLADLPTP</sequence>
<gene>
    <name evidence="5" type="ORF">HNV28_33800</name>
</gene>
<evidence type="ECO:0000259" key="4">
    <source>
        <dbReference type="Pfam" id="PF20703"/>
    </source>
</evidence>
<reference evidence="5 6" key="1">
    <citation type="submission" date="2020-05" db="EMBL/GenBank/DDBJ databases">
        <authorList>
            <person name="Whitworth D."/>
        </authorList>
    </citation>
    <scope>NUCLEOTIDE SEQUENCE [LARGE SCALE GENOMIC DNA]</scope>
    <source>
        <strain evidence="5 6">AM005</strain>
    </source>
</reference>
<dbReference type="Gene3D" id="2.40.10.10">
    <property type="entry name" value="Trypsin-like serine proteases"/>
    <property type="match status" value="2"/>
</dbReference>
<dbReference type="Pfam" id="PF13365">
    <property type="entry name" value="Trypsin_2"/>
    <property type="match status" value="1"/>
</dbReference>
<dbReference type="Proteomes" id="UP000533080">
    <property type="component" value="Unassembled WGS sequence"/>
</dbReference>
<evidence type="ECO:0000256" key="2">
    <source>
        <dbReference type="ARBA" id="ARBA00022737"/>
    </source>
</evidence>
<feature type="repeat" description="WD" evidence="3">
    <location>
        <begin position="898"/>
        <end position="939"/>
    </location>
</feature>
<dbReference type="InterPro" id="IPR009003">
    <property type="entry name" value="Peptidase_S1_PA"/>
</dbReference>